<dbReference type="EMBL" id="JABRWJ010000027">
    <property type="protein sequence ID" value="NRF72426.1"/>
    <property type="molecule type" value="Genomic_DNA"/>
</dbReference>
<accession>A0ABX2EUV8</accession>
<organism evidence="1 2">
    <name type="scientific">Pseudaquabacterium terrae</name>
    <dbReference type="NCBI Taxonomy" id="2732868"/>
    <lineage>
        <taxon>Bacteria</taxon>
        <taxon>Pseudomonadati</taxon>
        <taxon>Pseudomonadota</taxon>
        <taxon>Betaproteobacteria</taxon>
        <taxon>Burkholderiales</taxon>
        <taxon>Sphaerotilaceae</taxon>
        <taxon>Pseudaquabacterium</taxon>
    </lineage>
</organism>
<keyword evidence="2" id="KW-1185">Reference proteome</keyword>
<reference evidence="1 2" key="1">
    <citation type="submission" date="2020-05" db="EMBL/GenBank/DDBJ databases">
        <title>Aquincola sp. isolate from soil.</title>
        <authorList>
            <person name="Han J."/>
            <person name="Kim D.-U."/>
        </authorList>
    </citation>
    <scope>NUCLEOTIDE SEQUENCE [LARGE SCALE GENOMIC DNA]</scope>
    <source>
        <strain evidence="1 2">S2</strain>
    </source>
</reference>
<gene>
    <name evidence="1" type="ORF">HLB44_36300</name>
</gene>
<protein>
    <recommendedName>
        <fullName evidence="3">MarR family transcriptional regulator</fullName>
    </recommendedName>
</protein>
<sequence length="182" mass="20434">MPVPHETTKSHFPLLGIGFVTFVTARIKAISQRDVPIIDLDWAFSQLLHRPGEMIDFARFMVTEVPQADVREALEDFRRRNRTDIGFEAQYAECTPLQRALLLEVAAGAKLFSHESRQRLATFVGQAAPVAPASVHNTLAQLEAKGILAKRETRGRYDFEDEHLRSWVDQVARADGAGPKRA</sequence>
<comment type="caution">
    <text evidence="1">The sequence shown here is derived from an EMBL/GenBank/DDBJ whole genome shotgun (WGS) entry which is preliminary data.</text>
</comment>
<evidence type="ECO:0000313" key="1">
    <source>
        <dbReference type="EMBL" id="NRF72426.1"/>
    </source>
</evidence>
<evidence type="ECO:0008006" key="3">
    <source>
        <dbReference type="Google" id="ProtNLM"/>
    </source>
</evidence>
<evidence type="ECO:0000313" key="2">
    <source>
        <dbReference type="Proteomes" id="UP000737171"/>
    </source>
</evidence>
<dbReference type="RefSeq" id="WP_173135635.1">
    <property type="nucleotide sequence ID" value="NZ_JABRWJ010000027.1"/>
</dbReference>
<proteinExistence type="predicted"/>
<dbReference type="Proteomes" id="UP000737171">
    <property type="component" value="Unassembled WGS sequence"/>
</dbReference>
<name>A0ABX2EUV8_9BURK</name>